<evidence type="ECO:0000313" key="8">
    <source>
        <dbReference type="Proteomes" id="UP000824890"/>
    </source>
</evidence>
<dbReference type="EMBL" id="JAGKQM010001692">
    <property type="protein sequence ID" value="KAH0851496.1"/>
    <property type="molecule type" value="Genomic_DNA"/>
</dbReference>
<gene>
    <name evidence="7" type="ORF">HID58_094702</name>
</gene>
<organism evidence="7 8">
    <name type="scientific">Brassica napus</name>
    <name type="common">Rape</name>
    <dbReference type="NCBI Taxonomy" id="3708"/>
    <lineage>
        <taxon>Eukaryota</taxon>
        <taxon>Viridiplantae</taxon>
        <taxon>Streptophyta</taxon>
        <taxon>Embryophyta</taxon>
        <taxon>Tracheophyta</taxon>
        <taxon>Spermatophyta</taxon>
        <taxon>Magnoliopsida</taxon>
        <taxon>eudicotyledons</taxon>
        <taxon>Gunneridae</taxon>
        <taxon>Pentapetalae</taxon>
        <taxon>rosids</taxon>
        <taxon>malvids</taxon>
        <taxon>Brassicales</taxon>
        <taxon>Brassicaceae</taxon>
        <taxon>Brassiceae</taxon>
        <taxon>Brassica</taxon>
    </lineage>
</organism>
<proteinExistence type="inferred from homology"/>
<evidence type="ECO:0000256" key="3">
    <source>
        <dbReference type="ARBA" id="ARBA00009361"/>
    </source>
</evidence>
<name>A0ABQ7X6F0_BRANA</name>
<comment type="similarity">
    <text evidence="3">Belongs to the Ycf2 family.</text>
</comment>
<keyword evidence="5" id="KW-0547">Nucleotide-binding</keyword>
<keyword evidence="6" id="KW-0067">ATP-binding</keyword>
<reference evidence="7 8" key="1">
    <citation type="submission" date="2021-05" db="EMBL/GenBank/DDBJ databases">
        <title>Genome Assembly of Synthetic Allotetraploid Brassica napus Reveals Homoeologous Exchanges between Subgenomes.</title>
        <authorList>
            <person name="Davis J.T."/>
        </authorList>
    </citation>
    <scope>NUCLEOTIDE SEQUENCE [LARGE SCALE GENOMIC DNA]</scope>
    <source>
        <strain evidence="8">cv. Da-Ae</strain>
        <tissue evidence="7">Seedling</tissue>
    </source>
</reference>
<comment type="function">
    <text evidence="1">Probable ATPase of unknown function. Its presence in a non-photosynthetic plant (Epifagus virginiana) and experiments in tobacco indicate that it has an essential function which is probably not related to photosynthesis.</text>
</comment>
<evidence type="ECO:0000256" key="4">
    <source>
        <dbReference type="ARBA" id="ARBA00022640"/>
    </source>
</evidence>
<accession>A0ABQ7X6F0</accession>
<comment type="subcellular location">
    <subcellularLocation>
        <location evidence="2">Plastid</location>
    </subcellularLocation>
</comment>
<evidence type="ECO:0000256" key="6">
    <source>
        <dbReference type="ARBA" id="ARBA00022840"/>
    </source>
</evidence>
<evidence type="ECO:0000256" key="5">
    <source>
        <dbReference type="ARBA" id="ARBA00022741"/>
    </source>
</evidence>
<keyword evidence="4" id="KW-0934">Plastid</keyword>
<dbReference type="PANTHER" id="PTHR33078:SF100">
    <property type="entry name" value="PROTEIN YCF2"/>
    <property type="match status" value="1"/>
</dbReference>
<evidence type="ECO:0000313" key="7">
    <source>
        <dbReference type="EMBL" id="KAH0851496.1"/>
    </source>
</evidence>
<dbReference type="PANTHER" id="PTHR33078">
    <property type="entry name" value="PROTEIN YCF2-RELATED"/>
    <property type="match status" value="1"/>
</dbReference>
<protein>
    <submittedName>
        <fullName evidence="7">Uncharacterized protein</fullName>
    </submittedName>
</protein>
<keyword evidence="8" id="KW-1185">Reference proteome</keyword>
<sequence>MKRRIFLAHYQTITYSQTSCGANSFHFPSHGKPFSLRLALSPSRSILVIVCLNKFLDNKPKGFFLDDIDIDDSDDIDRELDTELELLTMDECANYGYIPILYHPSIRISKSNVSLHNMDVPNIHDLDVNESNYLALGLLVNSLSRDCERCSTRNSLVIASTHIPQKGISLGKEMFHTNGFESITRVPVHEIFNCPKILYLSIMKKSCNEGDSYLYKWYFELGTSMKKFTILLYLLSCSAGSVAQDLCLYPDPMKKRGSLLMDSLRMIRIYFMPIRSARRFGGILTDRKDCIDNDRVTLLFSPPNQGIPYMMQDGSCSIVDQRFLYENTNRSLKKGKEKQSSTRNR</sequence>
<evidence type="ECO:0000256" key="2">
    <source>
        <dbReference type="ARBA" id="ARBA00004474"/>
    </source>
</evidence>
<evidence type="ECO:0000256" key="1">
    <source>
        <dbReference type="ARBA" id="ARBA00002329"/>
    </source>
</evidence>
<comment type="caution">
    <text evidence="7">The sequence shown here is derived from an EMBL/GenBank/DDBJ whole genome shotgun (WGS) entry which is preliminary data.</text>
</comment>
<dbReference type="Proteomes" id="UP000824890">
    <property type="component" value="Unassembled WGS sequence"/>
</dbReference>